<evidence type="ECO:0000256" key="1">
    <source>
        <dbReference type="SAM" id="MobiDB-lite"/>
    </source>
</evidence>
<protein>
    <submittedName>
        <fullName evidence="2">Uncharacterized protein</fullName>
    </submittedName>
</protein>
<evidence type="ECO:0000313" key="3">
    <source>
        <dbReference type="Proteomes" id="UP000016498"/>
    </source>
</evidence>
<evidence type="ECO:0000313" key="2">
    <source>
        <dbReference type="EMBL" id="ERH16087.1"/>
    </source>
</evidence>
<name>U1RC65_9ACTO</name>
<feature type="region of interest" description="Disordered" evidence="1">
    <location>
        <begin position="1"/>
        <end position="60"/>
    </location>
</feature>
<feature type="compositionally biased region" description="Basic and acidic residues" evidence="1">
    <location>
        <begin position="14"/>
        <end position="29"/>
    </location>
</feature>
<reference evidence="2 3" key="1">
    <citation type="submission" date="2013-06" db="EMBL/GenBank/DDBJ databases">
        <authorList>
            <person name="Weinstock G."/>
            <person name="Sodergren E."/>
            <person name="Lobos E.A."/>
            <person name="Fulton L."/>
            <person name="Fulton R."/>
            <person name="Courtney L."/>
            <person name="Fronick C."/>
            <person name="O'Laughlin M."/>
            <person name="Godfrey J."/>
            <person name="Wilson R.M."/>
            <person name="Miner T."/>
            <person name="Farmer C."/>
            <person name="Delehaunty K."/>
            <person name="Cordes M."/>
            <person name="Minx P."/>
            <person name="Tomlinson C."/>
            <person name="Chen J."/>
            <person name="Wollam A."/>
            <person name="Pepin K.H."/>
            <person name="Bhonagiri V."/>
            <person name="Zhang X."/>
            <person name="Warren W."/>
            <person name="Mitreva M."/>
            <person name="Mardis E.R."/>
            <person name="Wilson R.K."/>
        </authorList>
    </citation>
    <scope>NUCLEOTIDE SEQUENCE [LARGE SCALE GENOMIC DNA]</scope>
    <source>
        <strain evidence="2 3">F0510</strain>
    </source>
</reference>
<organism evidence="2 3">
    <name type="scientific">Actinomyces johnsonii F0510</name>
    <dbReference type="NCBI Taxonomy" id="1227262"/>
    <lineage>
        <taxon>Bacteria</taxon>
        <taxon>Bacillati</taxon>
        <taxon>Actinomycetota</taxon>
        <taxon>Actinomycetes</taxon>
        <taxon>Actinomycetales</taxon>
        <taxon>Actinomycetaceae</taxon>
        <taxon>Actinomyces</taxon>
    </lineage>
</organism>
<comment type="caution">
    <text evidence="2">The sequence shown here is derived from an EMBL/GenBank/DDBJ whole genome shotgun (WGS) entry which is preliminary data.</text>
</comment>
<dbReference type="Proteomes" id="UP000016498">
    <property type="component" value="Unassembled WGS sequence"/>
</dbReference>
<gene>
    <name evidence="2" type="ORF">HMPREF1549_02655</name>
</gene>
<dbReference type="HOGENOM" id="CLU_2930710_0_0_11"/>
<dbReference type="EMBL" id="AWSD01000311">
    <property type="protein sequence ID" value="ERH16087.1"/>
    <property type="molecule type" value="Genomic_DNA"/>
</dbReference>
<proteinExistence type="predicted"/>
<dbReference type="AlphaFoldDB" id="U1RC65"/>
<accession>U1RC65</accession>
<sequence>MSPRRLLAGPRSGGRQDEGPWYSGRRDRAFLTPSGGRGSRPKNSPGGGGASHRCFLPWKT</sequence>